<dbReference type="OrthoDB" id="9992527at2759"/>
<dbReference type="GO" id="GO:0016651">
    <property type="term" value="F:oxidoreductase activity, acting on NAD(P)H"/>
    <property type="evidence" value="ECO:0007669"/>
    <property type="project" value="InterPro"/>
</dbReference>
<comment type="similarity">
    <text evidence="1">Belongs to the zinc-containing alcohol dehydrogenase family.</text>
</comment>
<dbReference type="Pfam" id="PF08240">
    <property type="entry name" value="ADH_N"/>
    <property type="match status" value="1"/>
</dbReference>
<name>A0A6A6UZL4_9PLEO</name>
<dbReference type="InterPro" id="IPR011032">
    <property type="entry name" value="GroES-like_sf"/>
</dbReference>
<protein>
    <submittedName>
        <fullName evidence="5">GroES-like protein</fullName>
    </submittedName>
</protein>
<gene>
    <name evidence="5" type="ORF">M011DRAFT_471064</name>
</gene>
<dbReference type="InterPro" id="IPR013149">
    <property type="entry name" value="ADH-like_C"/>
</dbReference>
<dbReference type="PANTHER" id="PTHR45348">
    <property type="entry name" value="HYPOTHETICAL OXIDOREDUCTASE (EUROFUNG)"/>
    <property type="match status" value="1"/>
</dbReference>
<dbReference type="InterPro" id="IPR047122">
    <property type="entry name" value="Trans-enoyl_RdTase-like"/>
</dbReference>
<dbReference type="AlphaFoldDB" id="A0A6A6UZL4"/>
<dbReference type="PANTHER" id="PTHR45348:SF3">
    <property type="entry name" value="ENOYL REDUCTASE (ER) DOMAIN-CONTAINING PROTEIN"/>
    <property type="match status" value="1"/>
</dbReference>
<dbReference type="Gene3D" id="3.40.50.720">
    <property type="entry name" value="NAD(P)-binding Rossmann-like Domain"/>
    <property type="match status" value="1"/>
</dbReference>
<dbReference type="CDD" id="cd08249">
    <property type="entry name" value="enoyl_reductase_like"/>
    <property type="match status" value="1"/>
</dbReference>
<evidence type="ECO:0000259" key="4">
    <source>
        <dbReference type="SMART" id="SM00829"/>
    </source>
</evidence>
<evidence type="ECO:0000256" key="3">
    <source>
        <dbReference type="ARBA" id="ARBA00023002"/>
    </source>
</evidence>
<reference evidence="5" key="1">
    <citation type="journal article" date="2020" name="Stud. Mycol.">
        <title>101 Dothideomycetes genomes: a test case for predicting lifestyles and emergence of pathogens.</title>
        <authorList>
            <person name="Haridas S."/>
            <person name="Albert R."/>
            <person name="Binder M."/>
            <person name="Bloem J."/>
            <person name="Labutti K."/>
            <person name="Salamov A."/>
            <person name="Andreopoulos B."/>
            <person name="Baker S."/>
            <person name="Barry K."/>
            <person name="Bills G."/>
            <person name="Bluhm B."/>
            <person name="Cannon C."/>
            <person name="Castanera R."/>
            <person name="Culley D."/>
            <person name="Daum C."/>
            <person name="Ezra D."/>
            <person name="Gonzalez J."/>
            <person name="Henrissat B."/>
            <person name="Kuo A."/>
            <person name="Liang C."/>
            <person name="Lipzen A."/>
            <person name="Lutzoni F."/>
            <person name="Magnuson J."/>
            <person name="Mondo S."/>
            <person name="Nolan M."/>
            <person name="Ohm R."/>
            <person name="Pangilinan J."/>
            <person name="Park H.-J."/>
            <person name="Ramirez L."/>
            <person name="Alfaro M."/>
            <person name="Sun H."/>
            <person name="Tritt A."/>
            <person name="Yoshinaga Y."/>
            <person name="Zwiers L.-H."/>
            <person name="Turgeon B."/>
            <person name="Goodwin S."/>
            <person name="Spatafora J."/>
            <person name="Crous P."/>
            <person name="Grigoriev I."/>
        </authorList>
    </citation>
    <scope>NUCLEOTIDE SEQUENCE</scope>
    <source>
        <strain evidence="5">CBS 119925</strain>
    </source>
</reference>
<dbReference type="SUPFAM" id="SSF51735">
    <property type="entry name" value="NAD(P)-binding Rossmann-fold domains"/>
    <property type="match status" value="1"/>
</dbReference>
<feature type="domain" description="Enoyl reductase (ER)" evidence="4">
    <location>
        <begin position="11"/>
        <end position="356"/>
    </location>
</feature>
<dbReference type="SUPFAM" id="SSF50129">
    <property type="entry name" value="GroES-like"/>
    <property type="match status" value="1"/>
</dbReference>
<comment type="subunit">
    <text evidence="2">Monomer.</text>
</comment>
<dbReference type="InterPro" id="IPR013154">
    <property type="entry name" value="ADH-like_N"/>
</dbReference>
<keyword evidence="6" id="KW-1185">Reference proteome</keyword>
<proteinExistence type="inferred from homology"/>
<dbReference type="InterPro" id="IPR020843">
    <property type="entry name" value="ER"/>
</dbReference>
<evidence type="ECO:0000256" key="2">
    <source>
        <dbReference type="ARBA" id="ARBA00011245"/>
    </source>
</evidence>
<dbReference type="EMBL" id="MU006594">
    <property type="protein sequence ID" value="KAF2743712.1"/>
    <property type="molecule type" value="Genomic_DNA"/>
</dbReference>
<dbReference type="Gene3D" id="3.90.180.10">
    <property type="entry name" value="Medium-chain alcohol dehydrogenases, catalytic domain"/>
    <property type="match status" value="1"/>
</dbReference>
<accession>A0A6A6UZL4</accession>
<sequence>MAYHSAIVTTALRAPLALIQVPTVPPAAEEVLVWVEFVASTPLDLHQNDGGLLVTHPQVLGDSVAGTVVQTGEEVEKKGILKVGDRVFGFTWREQKEKGMQEFVTVGWWHLGKVPEGLSLQEAVTVPNNFVTAWHTLVTDLAIELPWPKPDDYVPSDNQASILVWGGSSSVGQYATQILHYYGYRNIISTASVKHHPMLQELGASKCFDYRSPHVLQQLFEAAPKGIKKILDCIGSLDGSIKAIAQIAERGARVAILLPVIVRDATETQHPEYAMDVMEVVEWEDGVDARGVRTHFYMDNVFRKWHLQPEIMPTLLEEGTIRPNRYRLVEGETTLERAQNALDILRRKEVSGEGLVWKMTEA</sequence>
<dbReference type="InterPro" id="IPR036291">
    <property type="entry name" value="NAD(P)-bd_dom_sf"/>
</dbReference>
<organism evidence="5 6">
    <name type="scientific">Sporormia fimetaria CBS 119925</name>
    <dbReference type="NCBI Taxonomy" id="1340428"/>
    <lineage>
        <taxon>Eukaryota</taxon>
        <taxon>Fungi</taxon>
        <taxon>Dikarya</taxon>
        <taxon>Ascomycota</taxon>
        <taxon>Pezizomycotina</taxon>
        <taxon>Dothideomycetes</taxon>
        <taxon>Pleosporomycetidae</taxon>
        <taxon>Pleosporales</taxon>
        <taxon>Sporormiaceae</taxon>
        <taxon>Sporormia</taxon>
    </lineage>
</organism>
<keyword evidence="3" id="KW-0560">Oxidoreductase</keyword>
<evidence type="ECO:0000256" key="1">
    <source>
        <dbReference type="ARBA" id="ARBA00008072"/>
    </source>
</evidence>
<dbReference type="Pfam" id="PF00107">
    <property type="entry name" value="ADH_zinc_N"/>
    <property type="match status" value="1"/>
</dbReference>
<dbReference type="Proteomes" id="UP000799440">
    <property type="component" value="Unassembled WGS sequence"/>
</dbReference>
<dbReference type="SMART" id="SM00829">
    <property type="entry name" value="PKS_ER"/>
    <property type="match status" value="1"/>
</dbReference>
<evidence type="ECO:0000313" key="5">
    <source>
        <dbReference type="EMBL" id="KAF2743712.1"/>
    </source>
</evidence>
<evidence type="ECO:0000313" key="6">
    <source>
        <dbReference type="Proteomes" id="UP000799440"/>
    </source>
</evidence>